<keyword evidence="16" id="KW-1185">Reference proteome</keyword>
<keyword evidence="10" id="KW-0408">Iron</keyword>
<feature type="binding site" evidence="12">
    <location>
        <position position="172"/>
    </location>
    <ligand>
        <name>ATP</name>
        <dbReference type="ChEBI" id="CHEBI:30616"/>
    </ligand>
</feature>
<dbReference type="GO" id="GO:0046872">
    <property type="term" value="F:metal ion binding"/>
    <property type="evidence" value="ECO:0007669"/>
    <property type="project" value="UniProtKB-KW"/>
</dbReference>
<keyword evidence="7" id="KW-0862">Zinc</keyword>
<evidence type="ECO:0000256" key="7">
    <source>
        <dbReference type="ARBA" id="ARBA00022833"/>
    </source>
</evidence>
<feature type="binding site" evidence="12">
    <location>
        <begin position="65"/>
        <end position="67"/>
    </location>
    <ligand>
        <name>ATP</name>
        <dbReference type="ChEBI" id="CHEBI:30616"/>
    </ligand>
</feature>
<keyword evidence="9" id="KW-0460">Magnesium</keyword>
<comment type="cofactor">
    <cofactor evidence="2">
        <name>[4Fe-4S] cluster</name>
        <dbReference type="ChEBI" id="CHEBI:49883"/>
    </cofactor>
</comment>
<feature type="binding site" evidence="12">
    <location>
        <position position="71"/>
    </location>
    <ligand>
        <name>ATP</name>
        <dbReference type="ChEBI" id="CHEBI:30616"/>
    </ligand>
</feature>
<reference evidence="15" key="1">
    <citation type="submission" date="2017-05" db="EMBL/GenBank/DDBJ databases">
        <authorList>
            <person name="Varghese N."/>
            <person name="Submissions S."/>
        </authorList>
    </citation>
    <scope>NUCLEOTIDE SEQUENCE</scope>
    <source>
        <strain evidence="15">DSM 18763</strain>
    </source>
</reference>
<dbReference type="Pfam" id="PF01171">
    <property type="entry name" value="ATP_bind_3"/>
    <property type="match status" value="1"/>
</dbReference>
<dbReference type="InterPro" id="IPR035107">
    <property type="entry name" value="tRNA_thiolation_TtcA_Ctu1"/>
</dbReference>
<dbReference type="NCBIfam" id="TIGR00269">
    <property type="entry name" value="TIGR00269 family protein"/>
    <property type="match status" value="1"/>
</dbReference>
<dbReference type="InterPro" id="IPR014729">
    <property type="entry name" value="Rossmann-like_a/b/a_fold"/>
</dbReference>
<feature type="domain" description="tRNA(Ile)-lysidine/2-thiocytidine synthase N-terminal" evidence="13">
    <location>
        <begin position="62"/>
        <end position="230"/>
    </location>
</feature>
<dbReference type="GO" id="GO:0005524">
    <property type="term" value="F:ATP binding"/>
    <property type="evidence" value="ECO:0007669"/>
    <property type="project" value="UniProtKB-KW"/>
</dbReference>
<comment type="cofactor">
    <cofactor evidence="1">
        <name>Mg(2+)</name>
        <dbReference type="ChEBI" id="CHEBI:18420"/>
    </cofactor>
</comment>
<gene>
    <name evidence="15" type="ORF">SAMN06264868_1046</name>
</gene>
<dbReference type="InterPro" id="IPR000541">
    <property type="entry name" value="Ncs6/Tuc1/Ctu1"/>
</dbReference>
<evidence type="ECO:0000313" key="15">
    <source>
        <dbReference type="EMBL" id="SMP05862.1"/>
    </source>
</evidence>
<dbReference type="CDD" id="cd01993">
    <property type="entry name" value="TtuA-like"/>
    <property type="match status" value="1"/>
</dbReference>
<keyword evidence="3" id="KW-0004">4Fe-4S</keyword>
<evidence type="ECO:0000256" key="4">
    <source>
        <dbReference type="ARBA" id="ARBA00022679"/>
    </source>
</evidence>
<dbReference type="PIRSF" id="PIRSF004976">
    <property type="entry name" value="ATPase_YdaO"/>
    <property type="match status" value="1"/>
</dbReference>
<evidence type="ECO:0000313" key="16">
    <source>
        <dbReference type="Proteomes" id="UP001157947"/>
    </source>
</evidence>
<dbReference type="Proteomes" id="UP001157947">
    <property type="component" value="Unassembled WGS sequence"/>
</dbReference>
<dbReference type="PANTHER" id="PTHR11807">
    <property type="entry name" value="ATPASES OF THE PP SUPERFAMILY-RELATED"/>
    <property type="match status" value="1"/>
</dbReference>
<evidence type="ECO:0000256" key="5">
    <source>
        <dbReference type="ARBA" id="ARBA00022723"/>
    </source>
</evidence>
<dbReference type="GO" id="GO:0002143">
    <property type="term" value="P:tRNA wobble position uridine thiolation"/>
    <property type="evidence" value="ECO:0007669"/>
    <property type="project" value="TreeGrafter"/>
</dbReference>
<name>A0AA46ADK4_9AQUI</name>
<dbReference type="AlphaFoldDB" id="A0AA46ADK4"/>
<dbReference type="GO" id="GO:0051539">
    <property type="term" value="F:4 iron, 4 sulfur cluster binding"/>
    <property type="evidence" value="ECO:0007669"/>
    <property type="project" value="UniProtKB-KW"/>
</dbReference>
<evidence type="ECO:0000256" key="10">
    <source>
        <dbReference type="ARBA" id="ARBA00023004"/>
    </source>
</evidence>
<proteinExistence type="predicted"/>
<evidence type="ECO:0000259" key="14">
    <source>
        <dbReference type="Pfam" id="PF22082"/>
    </source>
</evidence>
<evidence type="ECO:0000256" key="8">
    <source>
        <dbReference type="ARBA" id="ARBA00022840"/>
    </source>
</evidence>
<accession>A0AA46ADK4</accession>
<sequence length="310" mass="35803">MNELKKGTRCTICKAKNLNNKAIVFLPHHRLALCKEHFIEWFEKRVDKTIKEFKMFDKNDNILVAVSGGKDSLSLWNALYKLGYNADGFYINLGINEYSEDSKILAQKFADKIGKKLHIISLKEEIASIPEIKEKTNRPTCSACGTIKRYYINKYAKELGYNIIATGHNLDDEAAVLFSNTLNWEIDFLKKQYPVLKEEDGFIKKVKPLCKITEKESALYAFLNNIDYIEYECPFAEGASSIEYKIFLNELENKHPGTKLKFYTQFLKKMYPILNSVEKEEKSLKHCIICGEPSFNDICSVCRLKQLVKN</sequence>
<feature type="binding site" evidence="12">
    <location>
        <position position="167"/>
    </location>
    <ligand>
        <name>ATP</name>
        <dbReference type="ChEBI" id="CHEBI:30616"/>
    </ligand>
</feature>
<dbReference type="InterPro" id="IPR011063">
    <property type="entry name" value="TilS/TtcA_N"/>
</dbReference>
<feature type="domain" description="2-thiouridine synthetase TtuA-like N-terminal LIM" evidence="14">
    <location>
        <begin position="9"/>
        <end position="39"/>
    </location>
</feature>
<evidence type="ECO:0000256" key="11">
    <source>
        <dbReference type="ARBA" id="ARBA00023014"/>
    </source>
</evidence>
<dbReference type="GO" id="GO:0016740">
    <property type="term" value="F:transferase activity"/>
    <property type="evidence" value="ECO:0007669"/>
    <property type="project" value="UniProtKB-KW"/>
</dbReference>
<keyword evidence="11" id="KW-0411">Iron-sulfur</keyword>
<evidence type="ECO:0000256" key="1">
    <source>
        <dbReference type="ARBA" id="ARBA00001946"/>
    </source>
</evidence>
<dbReference type="GO" id="GO:0002144">
    <property type="term" value="C:cytosolic tRNA wobble base thiouridylase complex"/>
    <property type="evidence" value="ECO:0007669"/>
    <property type="project" value="TreeGrafter"/>
</dbReference>
<feature type="binding site" evidence="12">
    <location>
        <position position="91"/>
    </location>
    <ligand>
        <name>ATP</name>
        <dbReference type="ChEBI" id="CHEBI:30616"/>
    </ligand>
</feature>
<evidence type="ECO:0000256" key="6">
    <source>
        <dbReference type="ARBA" id="ARBA00022741"/>
    </source>
</evidence>
<keyword evidence="4" id="KW-0808">Transferase</keyword>
<dbReference type="SUPFAM" id="SSF52402">
    <property type="entry name" value="Adenine nucleotide alpha hydrolases-like"/>
    <property type="match status" value="1"/>
</dbReference>
<keyword evidence="8 12" id="KW-0067">ATP-binding</keyword>
<keyword evidence="5" id="KW-0479">Metal-binding</keyword>
<dbReference type="FunFam" id="3.40.50.620:FF:000174">
    <property type="entry name" value="ATPase, PP-loop superfamily"/>
    <property type="match status" value="1"/>
</dbReference>
<evidence type="ECO:0000256" key="3">
    <source>
        <dbReference type="ARBA" id="ARBA00022485"/>
    </source>
</evidence>
<dbReference type="PANTHER" id="PTHR11807:SF27">
    <property type="entry name" value="TRNA-5-METHYLURIDINE(54) 2-SULFURTRANSFERASE"/>
    <property type="match status" value="1"/>
</dbReference>
<dbReference type="EMBL" id="FXTX01000004">
    <property type="protein sequence ID" value="SMP05862.1"/>
    <property type="molecule type" value="Genomic_DNA"/>
</dbReference>
<protein>
    <submittedName>
        <fullName evidence="15">TIGR00269 family protein</fullName>
    </submittedName>
</protein>
<keyword evidence="6 12" id="KW-0547">Nucleotide-binding</keyword>
<evidence type="ECO:0000256" key="12">
    <source>
        <dbReference type="PIRSR" id="PIRSR004976-51"/>
    </source>
</evidence>
<comment type="caution">
    <text evidence="15">The sequence shown here is derived from an EMBL/GenBank/DDBJ whole genome shotgun (WGS) entry which is preliminary data.</text>
</comment>
<evidence type="ECO:0000256" key="2">
    <source>
        <dbReference type="ARBA" id="ARBA00001966"/>
    </source>
</evidence>
<dbReference type="InterPro" id="IPR020554">
    <property type="entry name" value="UPF0021_CS"/>
</dbReference>
<dbReference type="PROSITE" id="PS01263">
    <property type="entry name" value="UPF0021"/>
    <property type="match status" value="1"/>
</dbReference>
<evidence type="ECO:0000259" key="13">
    <source>
        <dbReference type="Pfam" id="PF01171"/>
    </source>
</evidence>
<evidence type="ECO:0000256" key="9">
    <source>
        <dbReference type="ARBA" id="ARBA00022842"/>
    </source>
</evidence>
<dbReference type="Gene3D" id="3.40.50.620">
    <property type="entry name" value="HUPs"/>
    <property type="match status" value="1"/>
</dbReference>
<dbReference type="GO" id="GO:0000049">
    <property type="term" value="F:tRNA binding"/>
    <property type="evidence" value="ECO:0007669"/>
    <property type="project" value="InterPro"/>
</dbReference>
<dbReference type="Pfam" id="PF22082">
    <property type="entry name" value="TtuA_LIM_N"/>
    <property type="match status" value="1"/>
</dbReference>
<dbReference type="InterPro" id="IPR054306">
    <property type="entry name" value="TtuA-like_LIM_N"/>
</dbReference>
<organism evidence="15 16">
    <name type="scientific">Venenivibrio stagnispumantis</name>
    <dbReference type="NCBI Taxonomy" id="407998"/>
    <lineage>
        <taxon>Bacteria</taxon>
        <taxon>Pseudomonadati</taxon>
        <taxon>Aquificota</taxon>
        <taxon>Aquificia</taxon>
        <taxon>Aquificales</taxon>
        <taxon>Hydrogenothermaceae</taxon>
        <taxon>Venenivibrio</taxon>
    </lineage>
</organism>
<dbReference type="RefSeq" id="WP_265134959.1">
    <property type="nucleotide sequence ID" value="NZ_FXTX01000004.1"/>
</dbReference>